<evidence type="ECO:0000256" key="1">
    <source>
        <dbReference type="ARBA" id="ARBA00023015"/>
    </source>
</evidence>
<dbReference type="InterPro" id="IPR018060">
    <property type="entry name" value="HTH_AraC"/>
</dbReference>
<dbReference type="PROSITE" id="PS01124">
    <property type="entry name" value="HTH_ARAC_FAMILY_2"/>
    <property type="match status" value="1"/>
</dbReference>
<evidence type="ECO:0000256" key="2">
    <source>
        <dbReference type="ARBA" id="ARBA00023125"/>
    </source>
</evidence>
<evidence type="ECO:0000256" key="3">
    <source>
        <dbReference type="ARBA" id="ARBA00023163"/>
    </source>
</evidence>
<organism evidence="5 6">
    <name type="scientific">Methylorubrum suomiense</name>
    <dbReference type="NCBI Taxonomy" id="144191"/>
    <lineage>
        <taxon>Bacteria</taxon>
        <taxon>Pseudomonadati</taxon>
        <taxon>Pseudomonadota</taxon>
        <taxon>Alphaproteobacteria</taxon>
        <taxon>Hyphomicrobiales</taxon>
        <taxon>Methylobacteriaceae</taxon>
        <taxon>Methylorubrum</taxon>
    </lineage>
</organism>
<keyword evidence="3" id="KW-0804">Transcription</keyword>
<dbReference type="Gene3D" id="1.10.10.60">
    <property type="entry name" value="Homeodomain-like"/>
    <property type="match status" value="1"/>
</dbReference>
<dbReference type="Proteomes" id="UP001055093">
    <property type="component" value="Unassembled WGS sequence"/>
</dbReference>
<evidence type="ECO:0000259" key="4">
    <source>
        <dbReference type="PROSITE" id="PS01124"/>
    </source>
</evidence>
<proteinExistence type="predicted"/>
<keyword evidence="6" id="KW-1185">Reference proteome</keyword>
<gene>
    <name evidence="5" type="primary">btr</name>
    <name evidence="5" type="ORF">BGCPKDLD_4628</name>
</gene>
<dbReference type="SMART" id="SM00342">
    <property type="entry name" value="HTH_ARAC"/>
    <property type="match status" value="1"/>
</dbReference>
<feature type="domain" description="HTH araC/xylS-type" evidence="4">
    <location>
        <begin position="1"/>
        <end position="85"/>
    </location>
</feature>
<dbReference type="SUPFAM" id="SSF46689">
    <property type="entry name" value="Homeodomain-like"/>
    <property type="match status" value="2"/>
</dbReference>
<keyword evidence="1" id="KW-0805">Transcription regulation</keyword>
<dbReference type="PANTHER" id="PTHR46796">
    <property type="entry name" value="HTH-TYPE TRANSCRIPTIONAL ACTIVATOR RHAS-RELATED"/>
    <property type="match status" value="1"/>
</dbReference>
<dbReference type="Pfam" id="PF12833">
    <property type="entry name" value="HTH_18"/>
    <property type="match status" value="1"/>
</dbReference>
<accession>A0ABQ4V4B6</accession>
<evidence type="ECO:0000313" key="5">
    <source>
        <dbReference type="EMBL" id="GJE78017.1"/>
    </source>
</evidence>
<name>A0ABQ4V4B6_9HYPH</name>
<sequence>MTLRDLAGAAGLSESYFVRAFKRSFGVTPYHYVLCERVALAQSLIRSGGASLSEVARRSGFPDARRMGRTFRQLVGHSPTRMKREG</sequence>
<dbReference type="InterPro" id="IPR009057">
    <property type="entry name" value="Homeodomain-like_sf"/>
</dbReference>
<evidence type="ECO:0000313" key="6">
    <source>
        <dbReference type="Proteomes" id="UP001055093"/>
    </source>
</evidence>
<dbReference type="EMBL" id="BPRE01000019">
    <property type="protein sequence ID" value="GJE78017.1"/>
    <property type="molecule type" value="Genomic_DNA"/>
</dbReference>
<comment type="caution">
    <text evidence="5">The sequence shown here is derived from an EMBL/GenBank/DDBJ whole genome shotgun (WGS) entry which is preliminary data.</text>
</comment>
<keyword evidence="2" id="KW-0238">DNA-binding</keyword>
<protein>
    <submittedName>
        <fullName evidence="5">HTH-type transcriptional activator Btr</fullName>
    </submittedName>
</protein>
<reference evidence="5" key="1">
    <citation type="journal article" date="2021" name="Front. Microbiol.">
        <title>Comprehensive Comparative Genomics and Phenotyping of Methylobacterium Species.</title>
        <authorList>
            <person name="Alessa O."/>
            <person name="Ogura Y."/>
            <person name="Fujitani Y."/>
            <person name="Takami H."/>
            <person name="Hayashi T."/>
            <person name="Sahin N."/>
            <person name="Tani A."/>
        </authorList>
    </citation>
    <scope>NUCLEOTIDE SEQUENCE</scope>
    <source>
        <strain evidence="5">DSM 14458</strain>
    </source>
</reference>
<dbReference type="InterPro" id="IPR050204">
    <property type="entry name" value="AraC_XylS_family_regulators"/>
</dbReference>
<reference evidence="5" key="2">
    <citation type="submission" date="2021-08" db="EMBL/GenBank/DDBJ databases">
        <authorList>
            <person name="Tani A."/>
            <person name="Ola A."/>
            <person name="Ogura Y."/>
            <person name="Katsura K."/>
            <person name="Hayashi T."/>
        </authorList>
    </citation>
    <scope>NUCLEOTIDE SEQUENCE</scope>
    <source>
        <strain evidence="5">DSM 14458</strain>
    </source>
</reference>